<dbReference type="SMART" id="SM00256">
    <property type="entry name" value="FBOX"/>
    <property type="match status" value="1"/>
</dbReference>
<feature type="region of interest" description="Disordered" evidence="1">
    <location>
        <begin position="210"/>
        <end position="234"/>
    </location>
</feature>
<reference evidence="3 4" key="1">
    <citation type="submission" date="2016-02" db="EMBL/GenBank/DDBJ databases">
        <title>Genome analysis of coral dinoflagellate symbionts highlights evolutionary adaptations to a symbiotic lifestyle.</title>
        <authorList>
            <person name="Aranda M."/>
            <person name="Li Y."/>
            <person name="Liew Y.J."/>
            <person name="Baumgarten S."/>
            <person name="Simakov O."/>
            <person name="Wilson M."/>
            <person name="Piel J."/>
            <person name="Ashoor H."/>
            <person name="Bougouffa S."/>
            <person name="Bajic V.B."/>
            <person name="Ryu T."/>
            <person name="Ravasi T."/>
            <person name="Bayer T."/>
            <person name="Micklem G."/>
            <person name="Kim H."/>
            <person name="Bhak J."/>
            <person name="Lajeunesse T.C."/>
            <person name="Voolstra C.R."/>
        </authorList>
    </citation>
    <scope>NUCLEOTIDE SEQUENCE [LARGE SCALE GENOMIC DNA]</scope>
    <source>
        <strain evidence="3 4">CCMP2467</strain>
    </source>
</reference>
<dbReference type="Proteomes" id="UP000186817">
    <property type="component" value="Unassembled WGS sequence"/>
</dbReference>
<evidence type="ECO:0000259" key="2">
    <source>
        <dbReference type="SMART" id="SM00256"/>
    </source>
</evidence>
<dbReference type="OrthoDB" id="428851at2759"/>
<feature type="compositionally biased region" description="Low complexity" evidence="1">
    <location>
        <begin position="279"/>
        <end position="293"/>
    </location>
</feature>
<dbReference type="InterPro" id="IPR032675">
    <property type="entry name" value="LRR_dom_sf"/>
</dbReference>
<dbReference type="SUPFAM" id="SSF81383">
    <property type="entry name" value="F-box domain"/>
    <property type="match status" value="1"/>
</dbReference>
<accession>A0A1Q9CYS9</accession>
<feature type="domain" description="F-box" evidence="2">
    <location>
        <begin position="10"/>
        <end position="50"/>
    </location>
</feature>
<feature type="compositionally biased region" description="Polar residues" evidence="1">
    <location>
        <begin position="217"/>
        <end position="233"/>
    </location>
</feature>
<sequence>MKRSMPSVPVPLDVLCNCLAFSSLSDRLRCAVTSRRWQEAVLEPCLWASLAPEPEDLLFLSCLLKRFGASVRCLRIAGHGPNRLGSNSLSFPQLAKCINLEKLCLSGFRGRDLENFCQSKCQMPALRSLVIECDPYFNLGSFSHNTGAHMASLPISWLACFPNLERLVCDYLKVEASDIDAEACDETTDSEDEVVWLDRNVELDVPDTTARRAADSAENSVANSAAGTASSQGHAEVVANAAEAAGPSDASTASRRLPVPVPLELPLAALSPRGREEAQGSGSQPGPQRQSRGTSGSGCLGEELLPLQKLRDLSFVAVVRGSGSTWHSAHCRCDLSVLARLAPGLERLSVRSPNIALGRMSRRPGQRIEGLIRVSRHFCSTGLRDLLAVGYLLPSLRCLKVEVAKDDTGNSWDSSGSLLTVPASSKQLSHASHLALLLAVQDRPFFLSVGTSEALAAKLRRASSATASPAAVSVFQNFAIAEQHLPLLQCLQKFQEPKDQKESKDLQLQEFEVDIVEAA</sequence>
<dbReference type="InterPro" id="IPR036047">
    <property type="entry name" value="F-box-like_dom_sf"/>
</dbReference>
<evidence type="ECO:0000313" key="3">
    <source>
        <dbReference type="EMBL" id="OLP88076.1"/>
    </source>
</evidence>
<evidence type="ECO:0000256" key="1">
    <source>
        <dbReference type="SAM" id="MobiDB-lite"/>
    </source>
</evidence>
<name>A0A1Q9CYS9_SYMMI</name>
<dbReference type="AlphaFoldDB" id="A0A1Q9CYS9"/>
<dbReference type="Gene3D" id="3.80.10.10">
    <property type="entry name" value="Ribonuclease Inhibitor"/>
    <property type="match status" value="1"/>
</dbReference>
<comment type="caution">
    <text evidence="3">The sequence shown here is derived from an EMBL/GenBank/DDBJ whole genome shotgun (WGS) entry which is preliminary data.</text>
</comment>
<proteinExistence type="predicted"/>
<feature type="region of interest" description="Disordered" evidence="1">
    <location>
        <begin position="273"/>
        <end position="298"/>
    </location>
</feature>
<dbReference type="SUPFAM" id="SSF52047">
    <property type="entry name" value="RNI-like"/>
    <property type="match status" value="1"/>
</dbReference>
<dbReference type="InterPro" id="IPR001810">
    <property type="entry name" value="F-box_dom"/>
</dbReference>
<keyword evidence="4" id="KW-1185">Reference proteome</keyword>
<dbReference type="Pfam" id="PF00646">
    <property type="entry name" value="F-box"/>
    <property type="match status" value="1"/>
</dbReference>
<organism evidence="3 4">
    <name type="scientific">Symbiodinium microadriaticum</name>
    <name type="common">Dinoflagellate</name>
    <name type="synonym">Zooxanthella microadriatica</name>
    <dbReference type="NCBI Taxonomy" id="2951"/>
    <lineage>
        <taxon>Eukaryota</taxon>
        <taxon>Sar</taxon>
        <taxon>Alveolata</taxon>
        <taxon>Dinophyceae</taxon>
        <taxon>Suessiales</taxon>
        <taxon>Symbiodiniaceae</taxon>
        <taxon>Symbiodinium</taxon>
    </lineage>
</organism>
<dbReference type="EMBL" id="LSRX01000829">
    <property type="protein sequence ID" value="OLP88076.1"/>
    <property type="molecule type" value="Genomic_DNA"/>
</dbReference>
<evidence type="ECO:0000313" key="4">
    <source>
        <dbReference type="Proteomes" id="UP000186817"/>
    </source>
</evidence>
<gene>
    <name evidence="3" type="ORF">AK812_SmicGene30638</name>
</gene>
<protein>
    <recommendedName>
        <fullName evidence="2">F-box domain-containing protein</fullName>
    </recommendedName>
</protein>